<gene>
    <name evidence="3" type="ORF">SAMN05192580_0189</name>
</gene>
<dbReference type="EMBL" id="FOZG01000001">
    <property type="protein sequence ID" value="SFR77522.1"/>
    <property type="molecule type" value="Genomic_DNA"/>
</dbReference>
<dbReference type="Gene3D" id="3.10.450.50">
    <property type="match status" value="1"/>
</dbReference>
<feature type="signal peptide" evidence="1">
    <location>
        <begin position="1"/>
        <end position="23"/>
    </location>
</feature>
<dbReference type="STRING" id="1166337.SAMN05192580_0189"/>
<accession>A0A1I6JF11</accession>
<name>A0A1I6JF11_9SPHN</name>
<keyword evidence="4" id="KW-1185">Reference proteome</keyword>
<evidence type="ECO:0000313" key="3">
    <source>
        <dbReference type="EMBL" id="SFR77522.1"/>
    </source>
</evidence>
<dbReference type="InterPro" id="IPR032710">
    <property type="entry name" value="NTF2-like_dom_sf"/>
</dbReference>
<keyword evidence="1" id="KW-0732">Signal</keyword>
<dbReference type="OrthoDB" id="1442122at2"/>
<protein>
    <recommendedName>
        <fullName evidence="2">DUF4440 domain-containing protein</fullName>
    </recommendedName>
</protein>
<evidence type="ECO:0000313" key="4">
    <source>
        <dbReference type="Proteomes" id="UP000198824"/>
    </source>
</evidence>
<dbReference type="InterPro" id="IPR027843">
    <property type="entry name" value="DUF4440"/>
</dbReference>
<evidence type="ECO:0000256" key="1">
    <source>
        <dbReference type="SAM" id="SignalP"/>
    </source>
</evidence>
<feature type="domain" description="DUF4440" evidence="2">
    <location>
        <begin position="46"/>
        <end position="152"/>
    </location>
</feature>
<dbReference type="RefSeq" id="WP_131819143.1">
    <property type="nucleotide sequence ID" value="NZ_FOZG01000001.1"/>
</dbReference>
<dbReference type="Proteomes" id="UP000198824">
    <property type="component" value="Unassembled WGS sequence"/>
</dbReference>
<reference evidence="3 4" key="1">
    <citation type="submission" date="2016-10" db="EMBL/GenBank/DDBJ databases">
        <authorList>
            <person name="de Groot N.N."/>
        </authorList>
    </citation>
    <scope>NUCLEOTIDE SEQUENCE [LARGE SCALE GENOMIC DNA]</scope>
    <source>
        <strain evidence="3 4">S5-249</strain>
    </source>
</reference>
<proteinExistence type="predicted"/>
<dbReference type="AlphaFoldDB" id="A0A1I6JF11"/>
<sequence length="163" mass="17226">MNVRPLIACLLPAALSLSTPAAAAWRPGSPDVAAAAKDARIAAALAAVDRIDQAAVDGDPAAFAALLDDDLAVNNPQNGVSVRGVTGRRSAAGQISYSRYDRVIDYAGLRGDMVLLMGEEIVIPKAQDGPAPRAVHRRFTDLWRPLPAGWRLTARQATIIPRP</sequence>
<evidence type="ECO:0000259" key="2">
    <source>
        <dbReference type="Pfam" id="PF14534"/>
    </source>
</evidence>
<feature type="chain" id="PRO_5011448031" description="DUF4440 domain-containing protein" evidence="1">
    <location>
        <begin position="24"/>
        <end position="163"/>
    </location>
</feature>
<dbReference type="SUPFAM" id="SSF54427">
    <property type="entry name" value="NTF2-like"/>
    <property type="match status" value="1"/>
</dbReference>
<dbReference type="Pfam" id="PF14534">
    <property type="entry name" value="DUF4440"/>
    <property type="match status" value="1"/>
</dbReference>
<organism evidence="3 4">
    <name type="scientific">Sphingomonas jatrophae</name>
    <dbReference type="NCBI Taxonomy" id="1166337"/>
    <lineage>
        <taxon>Bacteria</taxon>
        <taxon>Pseudomonadati</taxon>
        <taxon>Pseudomonadota</taxon>
        <taxon>Alphaproteobacteria</taxon>
        <taxon>Sphingomonadales</taxon>
        <taxon>Sphingomonadaceae</taxon>
        <taxon>Sphingomonas</taxon>
    </lineage>
</organism>